<evidence type="ECO:0008006" key="5">
    <source>
        <dbReference type="Google" id="ProtNLM"/>
    </source>
</evidence>
<dbReference type="STRING" id="1778.A9W97_17985"/>
<keyword evidence="1" id="KW-0472">Membrane</keyword>
<dbReference type="EMBL" id="LKTM01000036">
    <property type="protein sequence ID" value="KQH80187.1"/>
    <property type="molecule type" value="Genomic_DNA"/>
</dbReference>
<sequence>MVNRMLPVASLWAGMAIIAVLTAGTASADAGAGRDPDGELPAWPFAVGAIAAVAVVAFWSVRRRP</sequence>
<keyword evidence="1" id="KW-1133">Transmembrane helix</keyword>
<feature type="chain" id="PRO_5006196502" description="Secreted protein with PEP-CTERM sorting signal" evidence="2">
    <location>
        <begin position="29"/>
        <end position="65"/>
    </location>
</feature>
<name>A0A0Q2RY77_MYCGO</name>
<dbReference type="Proteomes" id="UP000051677">
    <property type="component" value="Unassembled WGS sequence"/>
</dbReference>
<proteinExistence type="predicted"/>
<keyword evidence="1" id="KW-0812">Transmembrane</keyword>
<keyword evidence="2" id="KW-0732">Signal</keyword>
<protein>
    <recommendedName>
        <fullName evidence="5">Secreted protein with PEP-CTERM sorting signal</fullName>
    </recommendedName>
</protein>
<evidence type="ECO:0000256" key="1">
    <source>
        <dbReference type="SAM" id="Phobius"/>
    </source>
</evidence>
<evidence type="ECO:0000313" key="3">
    <source>
        <dbReference type="EMBL" id="KQH80187.1"/>
    </source>
</evidence>
<accession>A0A0Q2RY77</accession>
<gene>
    <name evidence="3" type="ORF">AO501_16845</name>
</gene>
<feature type="signal peptide" evidence="2">
    <location>
        <begin position="1"/>
        <end position="28"/>
    </location>
</feature>
<dbReference type="AlphaFoldDB" id="A0A0Q2RY77"/>
<comment type="caution">
    <text evidence="3">The sequence shown here is derived from an EMBL/GenBank/DDBJ whole genome shotgun (WGS) entry which is preliminary data.</text>
</comment>
<evidence type="ECO:0000256" key="2">
    <source>
        <dbReference type="SAM" id="SignalP"/>
    </source>
</evidence>
<reference evidence="3 4" key="1">
    <citation type="submission" date="2015-10" db="EMBL/GenBank/DDBJ databases">
        <title>Mycobacterium gordonae draft genome assembly.</title>
        <authorList>
            <person name="Ustinova V."/>
            <person name="Smirnova T."/>
            <person name="Blagodatskikh K."/>
            <person name="Varlamov D."/>
            <person name="Larionova E."/>
            <person name="Chernousova L."/>
        </authorList>
    </citation>
    <scope>NUCLEOTIDE SEQUENCE [LARGE SCALE GENOMIC DNA]</scope>
    <source>
        <strain evidence="3 4">CTRI 14-8773</strain>
    </source>
</reference>
<organism evidence="3 4">
    <name type="scientific">Mycobacterium gordonae</name>
    <dbReference type="NCBI Taxonomy" id="1778"/>
    <lineage>
        <taxon>Bacteria</taxon>
        <taxon>Bacillati</taxon>
        <taxon>Actinomycetota</taxon>
        <taxon>Actinomycetes</taxon>
        <taxon>Mycobacteriales</taxon>
        <taxon>Mycobacteriaceae</taxon>
        <taxon>Mycobacterium</taxon>
    </lineage>
</organism>
<feature type="transmembrane region" description="Helical" evidence="1">
    <location>
        <begin position="44"/>
        <end position="61"/>
    </location>
</feature>
<evidence type="ECO:0000313" key="4">
    <source>
        <dbReference type="Proteomes" id="UP000051677"/>
    </source>
</evidence>